<dbReference type="PANTHER" id="PTHR34575:SF1">
    <property type="entry name" value="PROTEIN PAM68, CHLOROPLASTIC"/>
    <property type="match status" value="1"/>
</dbReference>
<feature type="region of interest" description="Disordered" evidence="1">
    <location>
        <begin position="1"/>
        <end position="55"/>
    </location>
</feature>
<accession>A0A1L9QVF6</accession>
<evidence type="ECO:0000256" key="2">
    <source>
        <dbReference type="SAM" id="Phobius"/>
    </source>
</evidence>
<evidence type="ECO:0000313" key="4">
    <source>
        <dbReference type="Proteomes" id="UP000183940"/>
    </source>
</evidence>
<proteinExistence type="predicted"/>
<evidence type="ECO:0000256" key="1">
    <source>
        <dbReference type="SAM" id="MobiDB-lite"/>
    </source>
</evidence>
<gene>
    <name evidence="3" type="ORF">BI308_04655</name>
</gene>
<reference evidence="3" key="1">
    <citation type="submission" date="2016-10" db="EMBL/GenBank/DDBJ databases">
        <title>CRISPR-Cas defence system in Roseofilum reptotaenium: evidence of a bacteriophage-cyanobacterium arms race in the coral black band disease.</title>
        <authorList>
            <person name="Buerger P."/>
            <person name="Wood-Charlson E.M."/>
            <person name="Weynberg K.D."/>
            <person name="Willis B."/>
            <person name="Van Oppen M.J."/>
        </authorList>
    </citation>
    <scope>NUCLEOTIDE SEQUENCE [LARGE SCALE GENOMIC DNA]</scope>
    <source>
        <strain evidence="3">AO1-A</strain>
    </source>
</reference>
<evidence type="ECO:0000313" key="3">
    <source>
        <dbReference type="EMBL" id="OJJ26671.1"/>
    </source>
</evidence>
<keyword evidence="2" id="KW-1133">Transmembrane helix</keyword>
<dbReference type="STRING" id="1925591.BI308_04655"/>
<dbReference type="PANTHER" id="PTHR34575">
    <property type="entry name" value="PROTEIN PAM68, CHLOROPLASTIC"/>
    <property type="match status" value="1"/>
</dbReference>
<keyword evidence="2" id="KW-0472">Membrane</keyword>
<dbReference type="EMBL" id="MLAW01000005">
    <property type="protein sequence ID" value="OJJ26671.1"/>
    <property type="molecule type" value="Genomic_DNA"/>
</dbReference>
<organism evidence="3 4">
    <name type="scientific">Roseofilum reptotaenium AO1-A</name>
    <dbReference type="NCBI Taxonomy" id="1925591"/>
    <lineage>
        <taxon>Bacteria</taxon>
        <taxon>Bacillati</taxon>
        <taxon>Cyanobacteriota</taxon>
        <taxon>Cyanophyceae</taxon>
        <taxon>Desertifilales</taxon>
        <taxon>Desertifilaceae</taxon>
        <taxon>Roseofilum</taxon>
    </lineage>
</organism>
<feature type="transmembrane region" description="Helical" evidence="2">
    <location>
        <begin position="103"/>
        <end position="124"/>
    </location>
</feature>
<dbReference type="AlphaFoldDB" id="A0A1L9QVF6"/>
<dbReference type="InterPro" id="IPR021855">
    <property type="entry name" value="PAM68-like"/>
</dbReference>
<evidence type="ECO:0008006" key="5">
    <source>
        <dbReference type="Google" id="ProtNLM"/>
    </source>
</evidence>
<feature type="compositionally biased region" description="Basic and acidic residues" evidence="1">
    <location>
        <begin position="1"/>
        <end position="23"/>
    </location>
</feature>
<comment type="caution">
    <text evidence="3">The sequence shown here is derived from an EMBL/GenBank/DDBJ whole genome shotgun (WGS) entry which is preliminary data.</text>
</comment>
<keyword evidence="2" id="KW-0812">Transmembrane</keyword>
<name>A0A1L9QVF6_9CYAN</name>
<dbReference type="Pfam" id="PF11947">
    <property type="entry name" value="DUF3464"/>
    <property type="match status" value="1"/>
</dbReference>
<sequence>MSPEPDQKGESVAKERLPFEPKTSRKKNRSTPSSSSRESKSSQGSQKRTPIRQEDRVIPEAVSKRMIKRMALLSGVPTALGVLTFAISYWILTQTEFDLPHIAVVLVSMGFFGLGVLGLSYGVLSASWDENRVGTLLGWQDFTQNLGRTIAAWRSVKQDKYSE</sequence>
<dbReference type="Proteomes" id="UP000183940">
    <property type="component" value="Unassembled WGS sequence"/>
</dbReference>
<keyword evidence="4" id="KW-1185">Reference proteome</keyword>
<dbReference type="SUPFAM" id="SSF103473">
    <property type="entry name" value="MFS general substrate transporter"/>
    <property type="match status" value="1"/>
</dbReference>
<feature type="transmembrane region" description="Helical" evidence="2">
    <location>
        <begin position="70"/>
        <end position="91"/>
    </location>
</feature>
<protein>
    <recommendedName>
        <fullName evidence="5">DUF3464 domain-containing protein</fullName>
    </recommendedName>
</protein>
<dbReference type="InterPro" id="IPR036259">
    <property type="entry name" value="MFS_trans_sf"/>
</dbReference>
<feature type="compositionally biased region" description="Low complexity" evidence="1">
    <location>
        <begin position="30"/>
        <end position="48"/>
    </location>
</feature>